<evidence type="ECO:0000256" key="1">
    <source>
        <dbReference type="SAM" id="MobiDB-lite"/>
    </source>
</evidence>
<dbReference type="EMBL" id="JAYMGO010000018">
    <property type="protein sequence ID" value="KAL1256530.1"/>
    <property type="molecule type" value="Genomic_DNA"/>
</dbReference>
<accession>A0ABR3LVK8</accession>
<keyword evidence="3" id="KW-1185">Reference proteome</keyword>
<proteinExistence type="predicted"/>
<evidence type="ECO:0000313" key="3">
    <source>
        <dbReference type="Proteomes" id="UP001558613"/>
    </source>
</evidence>
<reference evidence="2 3" key="1">
    <citation type="submission" date="2023-09" db="EMBL/GenBank/DDBJ databases">
        <authorList>
            <person name="Wang M."/>
        </authorList>
    </citation>
    <scope>NUCLEOTIDE SEQUENCE [LARGE SCALE GENOMIC DNA]</scope>
    <source>
        <strain evidence="2">GT-2023</strain>
        <tissue evidence="2">Liver</tissue>
    </source>
</reference>
<gene>
    <name evidence="2" type="ORF">QQF64_012075</name>
</gene>
<organism evidence="2 3">
    <name type="scientific">Cirrhinus molitorella</name>
    <name type="common">mud carp</name>
    <dbReference type="NCBI Taxonomy" id="172907"/>
    <lineage>
        <taxon>Eukaryota</taxon>
        <taxon>Metazoa</taxon>
        <taxon>Chordata</taxon>
        <taxon>Craniata</taxon>
        <taxon>Vertebrata</taxon>
        <taxon>Euteleostomi</taxon>
        <taxon>Actinopterygii</taxon>
        <taxon>Neopterygii</taxon>
        <taxon>Teleostei</taxon>
        <taxon>Ostariophysi</taxon>
        <taxon>Cypriniformes</taxon>
        <taxon>Cyprinidae</taxon>
        <taxon>Labeoninae</taxon>
        <taxon>Labeonini</taxon>
        <taxon>Cirrhinus</taxon>
    </lineage>
</organism>
<feature type="compositionally biased region" description="Basic and acidic residues" evidence="1">
    <location>
        <begin position="22"/>
        <end position="36"/>
    </location>
</feature>
<feature type="region of interest" description="Disordered" evidence="1">
    <location>
        <begin position="18"/>
        <end position="140"/>
    </location>
</feature>
<name>A0ABR3LVK8_9TELE</name>
<dbReference type="Proteomes" id="UP001558613">
    <property type="component" value="Unassembled WGS sequence"/>
</dbReference>
<sequence>MAGKKLYREDVLQMFFADSDSEGEHLPFGNDDRPSNEHASPGTSLQRNGAAVQGESVHEAQTSNHFIPLPSGDGGGRGERGRSVIKKAVARGRSSGVRRNRAGSSTSIDPVPQRGESGCAVRGRAGRRGRGSRGDLDLNRAGNSDDNGGWVYLRNEEVYQDWIKRFDEPVGYIGEKDLTSAAPLDFLSLFLTDDFWNLITNETNRYAHQFLNSQQLKPNIQISCLV</sequence>
<comment type="caution">
    <text evidence="2">The sequence shown here is derived from an EMBL/GenBank/DDBJ whole genome shotgun (WGS) entry which is preliminary data.</text>
</comment>
<evidence type="ECO:0000313" key="2">
    <source>
        <dbReference type="EMBL" id="KAL1256530.1"/>
    </source>
</evidence>
<feature type="compositionally biased region" description="Basic residues" evidence="1">
    <location>
        <begin position="83"/>
        <end position="101"/>
    </location>
</feature>
<feature type="compositionally biased region" description="Polar residues" evidence="1">
    <location>
        <begin position="37"/>
        <end position="47"/>
    </location>
</feature>
<protein>
    <submittedName>
        <fullName evidence="2">Uncharacterized protein</fullName>
    </submittedName>
</protein>